<dbReference type="InterPro" id="IPR011060">
    <property type="entry name" value="RibuloseP-bd_barrel"/>
</dbReference>
<feature type="binding site" evidence="19">
    <location>
        <position position="447"/>
    </location>
    <ligand>
        <name>substrate</name>
    </ligand>
</feature>
<feature type="binding site" evidence="19">
    <location>
        <position position="368"/>
    </location>
    <ligand>
        <name>substrate</name>
    </ligand>
</feature>
<feature type="binding site" evidence="19">
    <location>
        <position position="426"/>
    </location>
    <ligand>
        <name>substrate</name>
    </ligand>
</feature>
<dbReference type="SUPFAM" id="SSF51366">
    <property type="entry name" value="Ribulose-phoshate binding barrel"/>
    <property type="match status" value="1"/>
</dbReference>
<feature type="active site" description="For OMPdecase activity" evidence="18">
    <location>
        <position position="313"/>
    </location>
</feature>
<proteinExistence type="inferred from homology"/>
<dbReference type="Gene3D" id="3.40.50.2020">
    <property type="match status" value="1"/>
</dbReference>
<dbReference type="HAMAP" id="MF_01208">
    <property type="entry name" value="PyrE"/>
    <property type="match status" value="1"/>
</dbReference>
<feature type="binding site" evidence="19">
    <location>
        <position position="446"/>
    </location>
    <ligand>
        <name>substrate</name>
    </ligand>
</feature>
<evidence type="ECO:0000256" key="2">
    <source>
        <dbReference type="ARBA" id="ARBA00004889"/>
    </source>
</evidence>
<dbReference type="Pfam" id="PF00215">
    <property type="entry name" value="OMPdecase"/>
    <property type="match status" value="1"/>
</dbReference>
<dbReference type="FunFam" id="3.40.50.2020:FF:000025">
    <property type="entry name" value="Uridine monophosphate synthetase"/>
    <property type="match status" value="1"/>
</dbReference>
<evidence type="ECO:0000256" key="17">
    <source>
        <dbReference type="ARBA" id="ARBA00063898"/>
    </source>
</evidence>
<evidence type="ECO:0000256" key="3">
    <source>
        <dbReference type="ARBA" id="ARBA00006221"/>
    </source>
</evidence>
<dbReference type="GO" id="GO:0044205">
    <property type="term" value="P:'de novo' UMP biosynthetic process"/>
    <property type="evidence" value="ECO:0007669"/>
    <property type="project" value="InterPro"/>
</dbReference>
<dbReference type="CDD" id="cd06223">
    <property type="entry name" value="PRTases_typeI"/>
    <property type="match status" value="1"/>
</dbReference>
<dbReference type="GO" id="GO:0004588">
    <property type="term" value="F:orotate phosphoribosyltransferase activity"/>
    <property type="evidence" value="ECO:0007669"/>
    <property type="project" value="UniProtKB-EC"/>
</dbReference>
<evidence type="ECO:0000313" key="21">
    <source>
        <dbReference type="EMBL" id="KAJ8024286.1"/>
    </source>
</evidence>
<evidence type="ECO:0000256" key="4">
    <source>
        <dbReference type="ARBA" id="ARBA00009769"/>
    </source>
</evidence>
<gene>
    <name evidence="21" type="ORF">HOLleu_36982</name>
</gene>
<evidence type="ECO:0000256" key="14">
    <source>
        <dbReference type="ARBA" id="ARBA00051583"/>
    </source>
</evidence>
<comment type="pathway">
    <text evidence="2">Pyrimidine metabolism; UMP biosynthesis via de novo pathway; UMP from orotate: step 1/2.</text>
</comment>
<dbReference type="InterPro" id="IPR000836">
    <property type="entry name" value="PRTase_dom"/>
</dbReference>
<evidence type="ECO:0000256" key="1">
    <source>
        <dbReference type="ARBA" id="ARBA00004861"/>
    </source>
</evidence>
<evidence type="ECO:0000256" key="12">
    <source>
        <dbReference type="ARBA" id="ARBA00023239"/>
    </source>
</evidence>
<dbReference type="GO" id="GO:0004590">
    <property type="term" value="F:orotidine-5'-phosphate decarboxylase activity"/>
    <property type="evidence" value="ECO:0007669"/>
    <property type="project" value="UniProtKB-EC"/>
</dbReference>
<evidence type="ECO:0000256" key="8">
    <source>
        <dbReference type="ARBA" id="ARBA00022676"/>
    </source>
</evidence>
<feature type="binding site" evidence="19">
    <location>
        <position position="255"/>
    </location>
    <ligand>
        <name>substrate</name>
    </ligand>
</feature>
<keyword evidence="8" id="KW-0328">Glycosyltransferase</keyword>
<dbReference type="PROSITE" id="PS00156">
    <property type="entry name" value="OMPDECASE"/>
    <property type="match status" value="1"/>
</dbReference>
<comment type="pathway">
    <text evidence="1">Pyrimidine metabolism; UMP biosynthesis via de novo pathway; UMP from orotate: step 2/2.</text>
</comment>
<comment type="catalytic activity">
    <reaction evidence="15">
        <text>orotidine 5'-phosphate + diphosphate = orotate + 5-phospho-alpha-D-ribose 1-diphosphate</text>
        <dbReference type="Rhea" id="RHEA:10380"/>
        <dbReference type="ChEBI" id="CHEBI:30839"/>
        <dbReference type="ChEBI" id="CHEBI:33019"/>
        <dbReference type="ChEBI" id="CHEBI:57538"/>
        <dbReference type="ChEBI" id="CHEBI:58017"/>
        <dbReference type="EC" id="2.4.2.10"/>
    </reaction>
    <physiologicalReaction direction="right-to-left" evidence="15">
        <dbReference type="Rhea" id="RHEA:10382"/>
    </physiologicalReaction>
</comment>
<dbReference type="NCBIfam" id="TIGR00336">
    <property type="entry name" value="pyrE"/>
    <property type="match status" value="1"/>
</dbReference>
<dbReference type="OrthoDB" id="10263753at2759"/>
<dbReference type="InterPro" id="IPR029057">
    <property type="entry name" value="PRTase-like"/>
</dbReference>
<comment type="similarity">
    <text evidence="4">In the C-terminal section; belongs to the OMP decarboxylase family.</text>
</comment>
<evidence type="ECO:0000313" key="22">
    <source>
        <dbReference type="Proteomes" id="UP001152320"/>
    </source>
</evidence>
<feature type="active site" description="For OMPdecase activity" evidence="18">
    <location>
        <position position="310"/>
    </location>
</feature>
<evidence type="ECO:0000256" key="18">
    <source>
        <dbReference type="PIRSR" id="PIRSR614732-1"/>
    </source>
</evidence>
<evidence type="ECO:0000256" key="19">
    <source>
        <dbReference type="PIRSR" id="PIRSR614732-2"/>
    </source>
</evidence>
<feature type="domain" description="Orotidine 5'-phosphate decarboxylase" evidence="20">
    <location>
        <begin position="249"/>
        <end position="462"/>
    </location>
</feature>
<keyword evidence="9" id="KW-0808">Transferase</keyword>
<dbReference type="CDD" id="cd04725">
    <property type="entry name" value="OMP_decarboxylase_like"/>
    <property type="match status" value="1"/>
</dbReference>
<dbReference type="Proteomes" id="UP001152320">
    <property type="component" value="Chromosome 19"/>
</dbReference>
<keyword evidence="10" id="KW-0210">Decarboxylase</keyword>
<keyword evidence="12" id="KW-0456">Lyase</keyword>
<dbReference type="FunFam" id="3.20.20.70:FF:000092">
    <property type="entry name" value="Uridine monophosphate synthetase"/>
    <property type="match status" value="1"/>
</dbReference>
<comment type="catalytic activity">
    <reaction evidence="14">
        <text>orotidine 5'-phosphate + H(+) = UMP + CO2</text>
        <dbReference type="Rhea" id="RHEA:11596"/>
        <dbReference type="ChEBI" id="CHEBI:15378"/>
        <dbReference type="ChEBI" id="CHEBI:16526"/>
        <dbReference type="ChEBI" id="CHEBI:57538"/>
        <dbReference type="ChEBI" id="CHEBI:57865"/>
        <dbReference type="EC" id="4.1.1.23"/>
    </reaction>
    <physiologicalReaction direction="left-to-right" evidence="14">
        <dbReference type="Rhea" id="RHEA:11597"/>
    </physiologicalReaction>
</comment>
<accession>A0A9Q0YRV0</accession>
<dbReference type="SUPFAM" id="SSF53271">
    <property type="entry name" value="PRTase-like"/>
    <property type="match status" value="1"/>
</dbReference>
<dbReference type="AlphaFoldDB" id="A0A9Q0YRV0"/>
<evidence type="ECO:0000256" key="5">
    <source>
        <dbReference type="ARBA" id="ARBA00011971"/>
    </source>
</evidence>
<evidence type="ECO:0000256" key="6">
    <source>
        <dbReference type="ARBA" id="ARBA00012321"/>
    </source>
</evidence>
<evidence type="ECO:0000256" key="7">
    <source>
        <dbReference type="ARBA" id="ARBA00015047"/>
    </source>
</evidence>
<dbReference type="GO" id="GO:0006207">
    <property type="term" value="P:'de novo' pyrimidine nucleobase biosynthetic process"/>
    <property type="evidence" value="ECO:0007669"/>
    <property type="project" value="InterPro"/>
</dbReference>
<dbReference type="InterPro" id="IPR014732">
    <property type="entry name" value="OMPdecase"/>
</dbReference>
<organism evidence="21 22">
    <name type="scientific">Holothuria leucospilota</name>
    <name type="common">Black long sea cucumber</name>
    <name type="synonym">Mertensiothuria leucospilota</name>
    <dbReference type="NCBI Taxonomy" id="206669"/>
    <lineage>
        <taxon>Eukaryota</taxon>
        <taxon>Metazoa</taxon>
        <taxon>Echinodermata</taxon>
        <taxon>Eleutherozoa</taxon>
        <taxon>Echinozoa</taxon>
        <taxon>Holothuroidea</taxon>
        <taxon>Aspidochirotacea</taxon>
        <taxon>Aspidochirotida</taxon>
        <taxon>Holothuriidae</taxon>
        <taxon>Holothuria</taxon>
    </lineage>
</organism>
<dbReference type="InterPro" id="IPR013785">
    <property type="entry name" value="Aldolase_TIM"/>
</dbReference>
<dbReference type="Gene3D" id="3.20.20.70">
    <property type="entry name" value="Aldolase class I"/>
    <property type="match status" value="1"/>
</dbReference>
<feature type="active site" description="For OMPdecase activity" evidence="18">
    <location>
        <position position="308"/>
    </location>
</feature>
<keyword evidence="13" id="KW-0511">Multifunctional enzyme</keyword>
<dbReference type="EC" id="2.4.2.10" evidence="5"/>
<evidence type="ECO:0000256" key="15">
    <source>
        <dbReference type="ARBA" id="ARBA00051700"/>
    </source>
</evidence>
<feature type="binding site" evidence="19">
    <location>
        <position position="277"/>
    </location>
    <ligand>
        <name>substrate</name>
    </ligand>
</feature>
<sequence>MAHDNLILKLFDAGAVKFGDFVLKSGIKSPVYFDLRVMVSYPEIMEEVSEVLWGVAEKMGVTFDSICGVPYTALPIASLMSVKHKKPMFIRRKEAKDYGTAKMIEGRVEKGQSCLIVEDLVTSGSSIFETYEALVDVGLVVSDAVVLLDRCQGGIEKLKKSGIKTQSAFTLREVLEVLEKNEKIKPTVKSEVERFIDHNQFEPMSMFTPKKKTQAVSYCIHLSFSERAKVCKHPVAKRLFTLMEEKQTNLAFAADVTDSAEFLKLADLLGPHICIFKTHIDILSNFTPNVITELKALAKKHNFLIFEDRKFADIGSTVKNQYRSGAYKILDWADIVNAHSVPGQGVVEGLREAAKGKERGCLLIAEMSSKGNLATGDYKAATVKMAEEMSDFVFGFISQSAVSRKKTMIHMTPGVKLVPGAGTLGQQYLTPQEVIIERGSDIIIVGRDIYEASNRLATAANYKKVGYQAYCARVFRSKDE</sequence>
<evidence type="ECO:0000256" key="13">
    <source>
        <dbReference type="ARBA" id="ARBA00023268"/>
    </source>
</evidence>
<dbReference type="InterPro" id="IPR001754">
    <property type="entry name" value="OMPdeCOase_dom"/>
</dbReference>
<evidence type="ECO:0000256" key="10">
    <source>
        <dbReference type="ARBA" id="ARBA00022793"/>
    </source>
</evidence>
<evidence type="ECO:0000256" key="11">
    <source>
        <dbReference type="ARBA" id="ARBA00022975"/>
    </source>
</evidence>
<comment type="similarity">
    <text evidence="3">In the N-terminal section; belongs to the purine/pyrimidine phosphoribosyltransferase family.</text>
</comment>
<dbReference type="NCBIfam" id="TIGR01740">
    <property type="entry name" value="pyrF"/>
    <property type="match status" value="1"/>
</dbReference>
<dbReference type="EC" id="4.1.1.23" evidence="6"/>
<keyword evidence="22" id="KW-1185">Reference proteome</keyword>
<dbReference type="InterPro" id="IPR004467">
    <property type="entry name" value="Or_phspho_trans_dom"/>
</dbReference>
<dbReference type="PANTHER" id="PTHR19278:SF9">
    <property type="entry name" value="URIDINE 5'-MONOPHOSPHATE SYNTHASE"/>
    <property type="match status" value="1"/>
</dbReference>
<evidence type="ECO:0000259" key="20">
    <source>
        <dbReference type="SMART" id="SM00934"/>
    </source>
</evidence>
<name>A0A9Q0YRV0_HOLLE</name>
<dbReference type="SMART" id="SM00934">
    <property type="entry name" value="OMPdecase"/>
    <property type="match status" value="1"/>
</dbReference>
<reference evidence="21" key="1">
    <citation type="submission" date="2021-10" db="EMBL/GenBank/DDBJ databases">
        <title>Tropical sea cucumber genome reveals ecological adaptation and Cuvierian tubules defense mechanism.</title>
        <authorList>
            <person name="Chen T."/>
        </authorList>
    </citation>
    <scope>NUCLEOTIDE SEQUENCE</scope>
    <source>
        <strain evidence="21">Nanhai2018</strain>
        <tissue evidence="21">Muscle</tissue>
    </source>
</reference>
<comment type="subunit">
    <text evidence="17">Homodimer; dimerization is required for enzymatic activity.</text>
</comment>
<dbReference type="EMBL" id="JAIZAY010000019">
    <property type="protein sequence ID" value="KAJ8024286.1"/>
    <property type="molecule type" value="Genomic_DNA"/>
</dbReference>
<keyword evidence="11" id="KW-0665">Pyrimidine biosynthesis</keyword>
<evidence type="ECO:0000256" key="16">
    <source>
        <dbReference type="ARBA" id="ARBA00060327"/>
    </source>
</evidence>
<dbReference type="InterPro" id="IPR023031">
    <property type="entry name" value="OPRT"/>
</dbReference>
<protein>
    <recommendedName>
        <fullName evidence="7">Uridine 5'-monophosphate synthase</fullName>
        <ecNumber evidence="5">2.4.2.10</ecNumber>
        <ecNumber evidence="6">4.1.1.23</ecNumber>
    </recommendedName>
</protein>
<comment type="function">
    <text evidence="16">Bifunctional enzyme catalyzing the last two steps of de novo pyrimidine biosynthesis, orotate phosphoribosyltransferase (OPRT), which converts orotate to orotidine-5'-monophosphate (OMP), and orotidine-5'-monophosphate decarboxylase (ODC), the terminal enzymatic reaction that decarboxylates OMP to uridine monophosphate (UMP).</text>
</comment>
<dbReference type="PANTHER" id="PTHR19278">
    <property type="entry name" value="OROTATE PHOSPHORIBOSYLTRANSFERASE"/>
    <property type="match status" value="1"/>
</dbReference>
<dbReference type="InterPro" id="IPR018089">
    <property type="entry name" value="OMPdecase_AS"/>
</dbReference>
<comment type="caution">
    <text evidence="21">The sequence shown here is derived from an EMBL/GenBank/DDBJ whole genome shotgun (WGS) entry which is preliminary data.</text>
</comment>
<dbReference type="Pfam" id="PF00156">
    <property type="entry name" value="Pribosyltran"/>
    <property type="match status" value="1"/>
</dbReference>
<evidence type="ECO:0000256" key="9">
    <source>
        <dbReference type="ARBA" id="ARBA00022679"/>
    </source>
</evidence>